<evidence type="ECO:0000256" key="8">
    <source>
        <dbReference type="PROSITE-ProRule" id="PRU00703"/>
    </source>
</evidence>
<keyword evidence="4 9" id="KW-0812">Transmembrane</keyword>
<dbReference type="PANTHER" id="PTHR41394">
    <property type="entry name" value="MAGNESIUM TRANSPORTER MGTE"/>
    <property type="match status" value="1"/>
</dbReference>
<evidence type="ECO:0000256" key="3">
    <source>
        <dbReference type="ARBA" id="ARBA00022448"/>
    </source>
</evidence>
<keyword evidence="6 9" id="KW-1133">Transmembrane helix</keyword>
<dbReference type="SUPFAM" id="SSF158791">
    <property type="entry name" value="MgtE N-terminal domain-like"/>
    <property type="match status" value="1"/>
</dbReference>
<gene>
    <name evidence="11" type="ORF">H0A75_08985</name>
</gene>
<name>A0A7Z0MPW5_9GAMM</name>
<dbReference type="PROSITE" id="PS51371">
    <property type="entry name" value="CBS"/>
    <property type="match status" value="1"/>
</dbReference>
<dbReference type="Gene3D" id="3.10.580.10">
    <property type="entry name" value="CBS-domain"/>
    <property type="match status" value="1"/>
</dbReference>
<evidence type="ECO:0000256" key="4">
    <source>
        <dbReference type="ARBA" id="ARBA00022692"/>
    </source>
</evidence>
<feature type="transmembrane region" description="Helical" evidence="9">
    <location>
        <begin position="366"/>
        <end position="384"/>
    </location>
</feature>
<dbReference type="Pfam" id="PF00571">
    <property type="entry name" value="CBS"/>
    <property type="match status" value="1"/>
</dbReference>
<feature type="domain" description="CBS" evidence="10">
    <location>
        <begin position="205"/>
        <end position="265"/>
    </location>
</feature>
<dbReference type="EMBL" id="JACCHS010000201">
    <property type="protein sequence ID" value="NYT47651.1"/>
    <property type="molecule type" value="Genomic_DNA"/>
</dbReference>
<keyword evidence="8" id="KW-0129">CBS domain</keyword>
<accession>A0A7Z0MPW5</accession>
<dbReference type="GO" id="GO:0016020">
    <property type="term" value="C:membrane"/>
    <property type="evidence" value="ECO:0007669"/>
    <property type="project" value="UniProtKB-SubCell"/>
</dbReference>
<evidence type="ECO:0000256" key="6">
    <source>
        <dbReference type="ARBA" id="ARBA00022989"/>
    </source>
</evidence>
<dbReference type="SUPFAM" id="SSF54631">
    <property type="entry name" value="CBS-domain pair"/>
    <property type="match status" value="1"/>
</dbReference>
<evidence type="ECO:0000256" key="9">
    <source>
        <dbReference type="SAM" id="Phobius"/>
    </source>
</evidence>
<evidence type="ECO:0000256" key="7">
    <source>
        <dbReference type="ARBA" id="ARBA00023136"/>
    </source>
</evidence>
<keyword evidence="7 9" id="KW-0472">Membrane</keyword>
<comment type="caution">
    <text evidence="11">The sequence shown here is derived from an EMBL/GenBank/DDBJ whole genome shotgun (WGS) entry which is preliminary data.</text>
</comment>
<protein>
    <submittedName>
        <fullName evidence="11">Magnesium transporter</fullName>
    </submittedName>
</protein>
<dbReference type="InterPro" id="IPR038076">
    <property type="entry name" value="MgtE_N_sf"/>
</dbReference>
<feature type="transmembrane region" description="Helical" evidence="9">
    <location>
        <begin position="314"/>
        <end position="332"/>
    </location>
</feature>
<evidence type="ECO:0000256" key="1">
    <source>
        <dbReference type="ARBA" id="ARBA00004141"/>
    </source>
</evidence>
<feature type="transmembrane region" description="Helical" evidence="9">
    <location>
        <begin position="287"/>
        <end position="308"/>
    </location>
</feature>
<dbReference type="Proteomes" id="UP000537890">
    <property type="component" value="Unassembled WGS sequence"/>
</dbReference>
<dbReference type="Pfam" id="PF01769">
    <property type="entry name" value="MgtE"/>
    <property type="match status" value="1"/>
</dbReference>
<dbReference type="Gene3D" id="1.10.357.20">
    <property type="entry name" value="SLC41 divalent cation transporters, integral membrane domain"/>
    <property type="match status" value="1"/>
</dbReference>
<feature type="transmembrane region" description="Helical" evidence="9">
    <location>
        <begin position="390"/>
        <end position="414"/>
    </location>
</feature>
<comment type="similarity">
    <text evidence="2">Belongs to the SLC41A transporter family.</text>
</comment>
<dbReference type="PANTHER" id="PTHR41394:SF5">
    <property type="entry name" value="SLC41A_MGTE INTEGRAL MEMBRANE DOMAIN-CONTAINING PROTEIN"/>
    <property type="match status" value="1"/>
</dbReference>
<evidence type="ECO:0000313" key="12">
    <source>
        <dbReference type="Proteomes" id="UP000537890"/>
    </source>
</evidence>
<dbReference type="Pfam" id="PF03448">
    <property type="entry name" value="MgtE_N"/>
    <property type="match status" value="1"/>
</dbReference>
<keyword evidence="5" id="KW-0460">Magnesium</keyword>
<sequence>MLTTEDNLDTHQIHGLSKGAEIPAQIAKKLIQQYETDVGVFFTEIALLPLQTLCKILFELPSHIFEETFSRIPHKKMASALSFLTSDDLTDFLQRVKQYDQNYAKSTYHLLALDEQAEVAQLSQFPEDQAGAYMQMEMVTAKLSDSLAKVKQKVRNFRIEEPDSPIFKLFVVDNNQHLEAILHFTDLLLFDNRDTMQEIIARAAIHHHKPMSIHATTPIEKVIQLFEEYELSVIAVINTEEQLQGRIVFDDIYDLIRMQEHSQALKMAGADKDAEDESLESARKARLHWLLINLIALTCAALIVNVFAETIEHIVALAVLMPIVAALGGNVGNQAVTVTVRKIALGQVDWQNAYPVVLREVKMSSINGLIMGGAVSILTFFWFHQALLGVVIAIAVIINLAVAGLIGSLIPLLIKNLVATLLSHHRYY</sequence>
<dbReference type="InterPro" id="IPR046342">
    <property type="entry name" value="CBS_dom_sf"/>
</dbReference>
<dbReference type="Gene3D" id="1.25.60.10">
    <property type="entry name" value="MgtE N-terminal domain-like"/>
    <property type="match status" value="1"/>
</dbReference>
<evidence type="ECO:0000256" key="2">
    <source>
        <dbReference type="ARBA" id="ARBA00009749"/>
    </source>
</evidence>
<organism evidence="11 12">
    <name type="scientific">Candidatus Methanofishera endochildressiae</name>
    <dbReference type="NCBI Taxonomy" id="2738884"/>
    <lineage>
        <taxon>Bacteria</taxon>
        <taxon>Pseudomonadati</taxon>
        <taxon>Pseudomonadota</taxon>
        <taxon>Gammaproteobacteria</taxon>
        <taxon>Candidatus Methanofishera</taxon>
    </lineage>
</organism>
<dbReference type="InterPro" id="IPR036739">
    <property type="entry name" value="SLC41_membr_dom_sf"/>
</dbReference>
<reference evidence="11 12" key="1">
    <citation type="submission" date="2020-05" db="EMBL/GenBank/DDBJ databases">
        <title>Horizontal transmission and recombination maintain forever young bacterial symbiont genomes.</title>
        <authorList>
            <person name="Russell S.L."/>
            <person name="Pepper-Tunick E."/>
            <person name="Svedberg J."/>
            <person name="Byrne A."/>
            <person name="Ruelas Castillo J."/>
            <person name="Vollmers C."/>
            <person name="Beinart R.A."/>
            <person name="Corbett-Detig R."/>
        </authorList>
    </citation>
    <scope>NUCLEOTIDE SEQUENCE [LARGE SCALE GENOMIC DNA]</scope>
    <source>
        <strain evidence="11">4727-3</strain>
    </source>
</reference>
<comment type="subcellular location">
    <subcellularLocation>
        <location evidence="1">Membrane</location>
        <topology evidence="1">Multi-pass membrane protein</topology>
    </subcellularLocation>
</comment>
<proteinExistence type="inferred from homology"/>
<dbReference type="SUPFAM" id="SSF161093">
    <property type="entry name" value="MgtE membrane domain-like"/>
    <property type="match status" value="1"/>
</dbReference>
<evidence type="ECO:0000313" key="11">
    <source>
        <dbReference type="EMBL" id="NYT47651.1"/>
    </source>
</evidence>
<evidence type="ECO:0000256" key="5">
    <source>
        <dbReference type="ARBA" id="ARBA00022842"/>
    </source>
</evidence>
<keyword evidence="3" id="KW-0813">Transport</keyword>
<dbReference type="InterPro" id="IPR006668">
    <property type="entry name" value="Mg_transptr_MgtE_intracell_dom"/>
</dbReference>
<dbReference type="AlphaFoldDB" id="A0A7Z0MPW5"/>
<dbReference type="InterPro" id="IPR000644">
    <property type="entry name" value="CBS_dom"/>
</dbReference>
<dbReference type="InterPro" id="IPR006667">
    <property type="entry name" value="SLC41_membr_dom"/>
</dbReference>
<evidence type="ECO:0000259" key="10">
    <source>
        <dbReference type="PROSITE" id="PS51371"/>
    </source>
</evidence>
<dbReference type="GO" id="GO:0008324">
    <property type="term" value="F:monoatomic cation transmembrane transporter activity"/>
    <property type="evidence" value="ECO:0007669"/>
    <property type="project" value="InterPro"/>
</dbReference>